<dbReference type="EMBL" id="CP007202">
    <property type="protein sequence ID" value="AJR02942.1"/>
    <property type="molecule type" value="Genomic_DNA"/>
</dbReference>
<protein>
    <recommendedName>
        <fullName evidence="3">Pyrimidine/purine nucleoside phosphorylase</fullName>
        <ecNumber evidence="3">2.4.2.1</ecNumber>
        <ecNumber evidence="3">2.4.2.2</ecNumber>
    </recommendedName>
    <alternativeName>
        <fullName evidence="3">Adenosine phosphorylase</fullName>
    </alternativeName>
    <alternativeName>
        <fullName evidence="3">Cytidine phosphorylase</fullName>
    </alternativeName>
    <alternativeName>
        <fullName evidence="3">Guanosine phosphorylase</fullName>
    </alternativeName>
    <alternativeName>
        <fullName evidence="3">Inosine phosphorylase</fullName>
    </alternativeName>
    <alternativeName>
        <fullName evidence="3">Thymidine phosphorylase</fullName>
    </alternativeName>
    <alternativeName>
        <fullName evidence="3">Uridine phosphorylase</fullName>
    </alternativeName>
    <alternativeName>
        <fullName evidence="3">Xanthosine phosphorylase</fullName>
    </alternativeName>
</protein>
<dbReference type="Pfam" id="PF06865">
    <property type="entry name" value="Ppnp"/>
    <property type="match status" value="1"/>
</dbReference>
<organism evidence="4 5">
    <name type="scientific">Siansivirga zeaxanthinifaciens CC-SAMT-1</name>
    <dbReference type="NCBI Taxonomy" id="1454006"/>
    <lineage>
        <taxon>Bacteria</taxon>
        <taxon>Pseudomonadati</taxon>
        <taxon>Bacteroidota</taxon>
        <taxon>Flavobacteriia</taxon>
        <taxon>Flavobacteriales</taxon>
        <taxon>Flavobacteriaceae</taxon>
        <taxon>Siansivirga</taxon>
    </lineage>
</organism>
<dbReference type="HOGENOM" id="CLU_157874_0_0_10"/>
<evidence type="ECO:0000313" key="4">
    <source>
        <dbReference type="EMBL" id="AJR02942.1"/>
    </source>
</evidence>
<dbReference type="STRING" id="1454006.AW14_04095"/>
<evidence type="ECO:0000256" key="3">
    <source>
        <dbReference type="HAMAP-Rule" id="MF_01537"/>
    </source>
</evidence>
<dbReference type="GO" id="GO:0004850">
    <property type="term" value="F:uridine phosphorylase activity"/>
    <property type="evidence" value="ECO:0007669"/>
    <property type="project" value="RHEA"/>
</dbReference>
<dbReference type="InterPro" id="IPR011051">
    <property type="entry name" value="RmlC_Cupin_sf"/>
</dbReference>
<comment type="catalytic activity">
    <reaction evidence="3">
        <text>uridine + phosphate = alpha-D-ribose 1-phosphate + uracil</text>
        <dbReference type="Rhea" id="RHEA:24388"/>
        <dbReference type="ChEBI" id="CHEBI:16704"/>
        <dbReference type="ChEBI" id="CHEBI:17568"/>
        <dbReference type="ChEBI" id="CHEBI:43474"/>
        <dbReference type="ChEBI" id="CHEBI:57720"/>
        <dbReference type="EC" id="2.4.2.2"/>
    </reaction>
</comment>
<dbReference type="PANTHER" id="PTHR36540:SF1">
    <property type="entry name" value="PYRIMIDINE_PURINE NUCLEOSIDE PHOSPHORYLASE"/>
    <property type="match status" value="1"/>
</dbReference>
<dbReference type="FunFam" id="2.60.120.10:FF:000016">
    <property type="entry name" value="Pyrimidine/purine nucleoside phosphorylase"/>
    <property type="match status" value="1"/>
</dbReference>
<keyword evidence="1 3" id="KW-0328">Glycosyltransferase</keyword>
<dbReference type="EC" id="2.4.2.2" evidence="3"/>
<dbReference type="HAMAP" id="MF_01537">
    <property type="entry name" value="Nucleos_phosphorylase_PpnP"/>
    <property type="match status" value="1"/>
</dbReference>
<dbReference type="GO" id="GO:0009032">
    <property type="term" value="F:thymidine phosphorylase activity"/>
    <property type="evidence" value="ECO:0007669"/>
    <property type="project" value="RHEA"/>
</dbReference>
<comment type="catalytic activity">
    <reaction evidence="3">
        <text>guanosine + phosphate = alpha-D-ribose 1-phosphate + guanine</text>
        <dbReference type="Rhea" id="RHEA:13233"/>
        <dbReference type="ChEBI" id="CHEBI:16235"/>
        <dbReference type="ChEBI" id="CHEBI:16750"/>
        <dbReference type="ChEBI" id="CHEBI:43474"/>
        <dbReference type="ChEBI" id="CHEBI:57720"/>
        <dbReference type="EC" id="2.4.2.1"/>
    </reaction>
</comment>
<keyword evidence="2 3" id="KW-0808">Transferase</keyword>
<reference evidence="4 5" key="1">
    <citation type="submission" date="2014-02" db="EMBL/GenBank/DDBJ databases">
        <authorList>
            <person name="Young C.-C."/>
            <person name="Hameed A."/>
            <person name="Huang H.-C."/>
            <person name="Shahina M."/>
        </authorList>
    </citation>
    <scope>NUCLEOTIDE SEQUENCE [LARGE SCALE GENOMIC DNA]</scope>
    <source>
        <strain evidence="4 5">CC-SAMT-1</strain>
    </source>
</reference>
<dbReference type="PANTHER" id="PTHR36540">
    <property type="entry name" value="PYRIMIDINE/PURINE NUCLEOSIDE PHOSPHORYLASE"/>
    <property type="match status" value="1"/>
</dbReference>
<comment type="catalytic activity">
    <reaction evidence="3">
        <text>thymidine + phosphate = 2-deoxy-alpha-D-ribose 1-phosphate + thymine</text>
        <dbReference type="Rhea" id="RHEA:16037"/>
        <dbReference type="ChEBI" id="CHEBI:17748"/>
        <dbReference type="ChEBI" id="CHEBI:17821"/>
        <dbReference type="ChEBI" id="CHEBI:43474"/>
        <dbReference type="ChEBI" id="CHEBI:57259"/>
        <dbReference type="EC" id="2.4.2.2"/>
    </reaction>
</comment>
<dbReference type="AlphaFoldDB" id="A0A0C5W9F6"/>
<dbReference type="InterPro" id="IPR014710">
    <property type="entry name" value="RmlC-like_jellyroll"/>
</dbReference>
<comment type="catalytic activity">
    <reaction evidence="3">
        <text>xanthosine + phosphate = alpha-D-ribose 1-phosphate + xanthine</text>
        <dbReference type="Rhea" id="RHEA:27638"/>
        <dbReference type="ChEBI" id="CHEBI:17712"/>
        <dbReference type="ChEBI" id="CHEBI:18107"/>
        <dbReference type="ChEBI" id="CHEBI:43474"/>
        <dbReference type="ChEBI" id="CHEBI:57720"/>
        <dbReference type="EC" id="2.4.2.1"/>
    </reaction>
</comment>
<evidence type="ECO:0000313" key="5">
    <source>
        <dbReference type="Proteomes" id="UP000032229"/>
    </source>
</evidence>
<dbReference type="Gene3D" id="2.60.120.10">
    <property type="entry name" value="Jelly Rolls"/>
    <property type="match status" value="1"/>
</dbReference>
<evidence type="ECO:0000256" key="2">
    <source>
        <dbReference type="ARBA" id="ARBA00022679"/>
    </source>
</evidence>
<comment type="catalytic activity">
    <reaction evidence="3">
        <text>adenosine + phosphate = alpha-D-ribose 1-phosphate + adenine</text>
        <dbReference type="Rhea" id="RHEA:27642"/>
        <dbReference type="ChEBI" id="CHEBI:16335"/>
        <dbReference type="ChEBI" id="CHEBI:16708"/>
        <dbReference type="ChEBI" id="CHEBI:43474"/>
        <dbReference type="ChEBI" id="CHEBI:57720"/>
        <dbReference type="EC" id="2.4.2.1"/>
    </reaction>
</comment>
<accession>A0A0C5W9F6</accession>
<comment type="function">
    <text evidence="3">Catalyzes the phosphorolysis of diverse nucleosides, yielding D-ribose 1-phosphate and the respective free bases. Can use uridine, adenosine, guanosine, cytidine, thymidine, inosine and xanthosine as substrates. Also catalyzes the reverse reactions.</text>
</comment>
<evidence type="ECO:0000256" key="1">
    <source>
        <dbReference type="ARBA" id="ARBA00022676"/>
    </source>
</evidence>
<dbReference type="Proteomes" id="UP000032229">
    <property type="component" value="Chromosome"/>
</dbReference>
<dbReference type="GO" id="GO:0004731">
    <property type="term" value="F:purine-nucleoside phosphorylase activity"/>
    <property type="evidence" value="ECO:0007669"/>
    <property type="project" value="UniProtKB-UniRule"/>
</dbReference>
<dbReference type="SUPFAM" id="SSF51182">
    <property type="entry name" value="RmlC-like cupins"/>
    <property type="match status" value="1"/>
</dbReference>
<gene>
    <name evidence="3" type="primary">ppnP</name>
    <name evidence="4" type="ORF">AW14_04095</name>
</gene>
<dbReference type="CDD" id="cd20296">
    <property type="entry name" value="cupin_PpnP-like"/>
    <property type="match status" value="1"/>
</dbReference>
<comment type="catalytic activity">
    <reaction evidence="3">
        <text>cytidine + phosphate = cytosine + alpha-D-ribose 1-phosphate</text>
        <dbReference type="Rhea" id="RHEA:52540"/>
        <dbReference type="ChEBI" id="CHEBI:16040"/>
        <dbReference type="ChEBI" id="CHEBI:17562"/>
        <dbReference type="ChEBI" id="CHEBI:43474"/>
        <dbReference type="ChEBI" id="CHEBI:57720"/>
        <dbReference type="EC" id="2.4.2.2"/>
    </reaction>
</comment>
<dbReference type="InterPro" id="IPR009664">
    <property type="entry name" value="Ppnp"/>
</dbReference>
<dbReference type="EC" id="2.4.2.1" evidence="3"/>
<dbReference type="OrthoDB" id="9793848at2"/>
<comment type="similarity">
    <text evidence="3">Belongs to the nucleoside phosphorylase PpnP family.</text>
</comment>
<dbReference type="GO" id="GO:0047975">
    <property type="term" value="F:guanosine phosphorylase activity"/>
    <property type="evidence" value="ECO:0007669"/>
    <property type="project" value="RHEA"/>
</dbReference>
<dbReference type="GO" id="GO:0005829">
    <property type="term" value="C:cytosol"/>
    <property type="evidence" value="ECO:0007669"/>
    <property type="project" value="TreeGrafter"/>
</dbReference>
<name>A0A0C5W9F6_9FLAO</name>
<dbReference type="KEGG" id="sze:AW14_04095"/>
<proteinExistence type="inferred from homology"/>
<sequence>MISTNEYFEGNVKSLGYVTASGKSTLGVMNPGDYEFGTSQHETMRVIEGEMTVKLPESNDWNTFKAGDTFEVDANKSFLVKVSVQTSYLCQYK</sequence>
<keyword evidence="5" id="KW-1185">Reference proteome</keyword>
<dbReference type="RefSeq" id="WP_044637640.1">
    <property type="nucleotide sequence ID" value="NZ_CP007202.1"/>
</dbReference>
<comment type="catalytic activity">
    <reaction evidence="3">
        <text>inosine + phosphate = alpha-D-ribose 1-phosphate + hypoxanthine</text>
        <dbReference type="Rhea" id="RHEA:27646"/>
        <dbReference type="ChEBI" id="CHEBI:17368"/>
        <dbReference type="ChEBI" id="CHEBI:17596"/>
        <dbReference type="ChEBI" id="CHEBI:43474"/>
        <dbReference type="ChEBI" id="CHEBI:57720"/>
        <dbReference type="EC" id="2.4.2.1"/>
    </reaction>
</comment>
<comment type="catalytic activity">
    <reaction evidence="3">
        <text>a purine D-ribonucleoside + phosphate = a purine nucleobase + alpha-D-ribose 1-phosphate</text>
        <dbReference type="Rhea" id="RHEA:19805"/>
        <dbReference type="ChEBI" id="CHEBI:26386"/>
        <dbReference type="ChEBI" id="CHEBI:43474"/>
        <dbReference type="ChEBI" id="CHEBI:57720"/>
        <dbReference type="ChEBI" id="CHEBI:142355"/>
        <dbReference type="EC" id="2.4.2.1"/>
    </reaction>
</comment>
<dbReference type="PATRIC" id="fig|1454006.5.peg.795"/>